<evidence type="ECO:0000313" key="2">
    <source>
        <dbReference type="EMBL" id="NXS73410.1"/>
    </source>
</evidence>
<dbReference type="Proteomes" id="UP000580171">
    <property type="component" value="Unassembled WGS sequence"/>
</dbReference>
<dbReference type="GO" id="GO:0000932">
    <property type="term" value="C:P-body"/>
    <property type="evidence" value="ECO:0007669"/>
    <property type="project" value="TreeGrafter"/>
</dbReference>
<feature type="non-terminal residue" evidence="2">
    <location>
        <position position="121"/>
    </location>
</feature>
<dbReference type="OrthoDB" id="636773at2759"/>
<dbReference type="Pfam" id="PF00651">
    <property type="entry name" value="BTB"/>
    <property type="match status" value="1"/>
</dbReference>
<dbReference type="InterPro" id="IPR011333">
    <property type="entry name" value="SKP1/BTB/POZ_sf"/>
</dbReference>
<feature type="non-terminal residue" evidence="2">
    <location>
        <position position="1"/>
    </location>
</feature>
<proteinExistence type="predicted"/>
<dbReference type="SUPFAM" id="SSF54695">
    <property type="entry name" value="POZ domain"/>
    <property type="match status" value="1"/>
</dbReference>
<protein>
    <submittedName>
        <fullName evidence="2">BTBD1 protein</fullName>
    </submittedName>
</protein>
<evidence type="ECO:0000313" key="3">
    <source>
        <dbReference type="Proteomes" id="UP000580171"/>
    </source>
</evidence>
<accession>A0A7L2WR00</accession>
<evidence type="ECO:0000259" key="1">
    <source>
        <dbReference type="Pfam" id="PF00651"/>
    </source>
</evidence>
<keyword evidence="3" id="KW-1185">Reference proteome</keyword>
<dbReference type="PANTHER" id="PTHR45774">
    <property type="entry name" value="BTB/POZ DOMAIN-CONTAINING"/>
    <property type="match status" value="1"/>
</dbReference>
<dbReference type="Gene3D" id="3.30.710.10">
    <property type="entry name" value="Potassium Channel Kv1.1, Chain A"/>
    <property type="match status" value="1"/>
</dbReference>
<organism evidence="2 3">
    <name type="scientific">Pandion haliaetus</name>
    <name type="common">Osprey</name>
    <name type="synonym">Falco haliaetus</name>
    <dbReference type="NCBI Taxonomy" id="56262"/>
    <lineage>
        <taxon>Eukaryota</taxon>
        <taxon>Metazoa</taxon>
        <taxon>Chordata</taxon>
        <taxon>Craniata</taxon>
        <taxon>Vertebrata</taxon>
        <taxon>Euteleostomi</taxon>
        <taxon>Archelosauria</taxon>
        <taxon>Archosauria</taxon>
        <taxon>Dinosauria</taxon>
        <taxon>Saurischia</taxon>
        <taxon>Theropoda</taxon>
        <taxon>Coelurosauria</taxon>
        <taxon>Aves</taxon>
        <taxon>Neognathae</taxon>
        <taxon>Neoaves</taxon>
        <taxon>Telluraves</taxon>
        <taxon>Accipitrimorphae</taxon>
        <taxon>Accipitriformes</taxon>
        <taxon>Pandionidae</taxon>
        <taxon>Pandion</taxon>
    </lineage>
</organism>
<dbReference type="InterPro" id="IPR000210">
    <property type="entry name" value="BTB/POZ_dom"/>
</dbReference>
<gene>
    <name evidence="2" type="primary">Btbd1_1</name>
    <name evidence="2" type="ORF">PANHAL_R14249</name>
</gene>
<dbReference type="PANTHER" id="PTHR45774:SF1">
    <property type="entry name" value="BTB_POZ DOMAIN-CONTAINING PROTEIN 1"/>
    <property type="match status" value="1"/>
</dbReference>
<reference evidence="2 3" key="1">
    <citation type="submission" date="2019-09" db="EMBL/GenBank/DDBJ databases">
        <title>Bird 10,000 Genomes (B10K) Project - Family phase.</title>
        <authorList>
            <person name="Zhang G."/>
        </authorList>
    </citation>
    <scope>NUCLEOTIDE SEQUENCE [LARGE SCALE GENOMIC DNA]</scope>
    <source>
        <strain evidence="2">B10K-DU-012-58</strain>
        <tissue evidence="2">Muscle</tissue>
    </source>
</reference>
<dbReference type="GO" id="GO:0005829">
    <property type="term" value="C:cytosol"/>
    <property type="evidence" value="ECO:0007669"/>
    <property type="project" value="TreeGrafter"/>
</dbReference>
<dbReference type="AlphaFoldDB" id="A0A7L2WR00"/>
<comment type="caution">
    <text evidence="2">The sequence shown here is derived from an EMBL/GenBank/DDBJ whole genome shotgun (WGS) entry which is preliminary data.</text>
</comment>
<dbReference type="EMBL" id="VYZV01032021">
    <property type="protein sequence ID" value="NXS73410.1"/>
    <property type="molecule type" value="Genomic_DNA"/>
</dbReference>
<sequence>MFNGGLATPSAEIELPDVEPAAFLALLRSGRGGAEAGGHETVMTTLYTAKKYAVPALEAHCVDFLTKHLRADNAFMLLTQARLFDEPQLASLCLDTIDKSTMDAISAEGFTDIDIGKLVCV</sequence>
<dbReference type="GO" id="GO:0022008">
    <property type="term" value="P:neurogenesis"/>
    <property type="evidence" value="ECO:0007669"/>
    <property type="project" value="TreeGrafter"/>
</dbReference>
<feature type="domain" description="BTB" evidence="1">
    <location>
        <begin position="1"/>
        <end position="68"/>
    </location>
</feature>
<name>A0A7L2WR00_PANHA</name>